<evidence type="ECO:0000256" key="1">
    <source>
        <dbReference type="ARBA" id="ARBA00022617"/>
    </source>
</evidence>
<keyword evidence="2 4" id="KW-0479">Metal-binding</keyword>
<feature type="domain" description="Cytochrome c" evidence="6">
    <location>
        <begin position="742"/>
        <end position="880"/>
    </location>
</feature>
<feature type="region of interest" description="Disordered" evidence="5">
    <location>
        <begin position="33"/>
        <end position="62"/>
    </location>
</feature>
<gene>
    <name evidence="7" type="ORF">H0921_07845</name>
</gene>
<dbReference type="InterPro" id="IPR011041">
    <property type="entry name" value="Quinoprot_gluc/sorb_DH_b-prop"/>
</dbReference>
<dbReference type="InterPro" id="IPR013427">
    <property type="entry name" value="Haem-bd_dom_put"/>
</dbReference>
<dbReference type="PANTHER" id="PTHR33546">
    <property type="entry name" value="LARGE, MULTIFUNCTIONAL SECRETED PROTEIN-RELATED"/>
    <property type="match status" value="1"/>
</dbReference>
<dbReference type="PROSITE" id="PS51007">
    <property type="entry name" value="CYTC"/>
    <property type="match status" value="1"/>
</dbReference>
<feature type="compositionally biased region" description="Low complexity" evidence="5">
    <location>
        <begin position="33"/>
        <end position="43"/>
    </location>
</feature>
<protein>
    <submittedName>
        <fullName evidence="7">C-type cytochrome</fullName>
    </submittedName>
</protein>
<dbReference type="Gene3D" id="1.10.760.10">
    <property type="entry name" value="Cytochrome c-like domain"/>
    <property type="match status" value="1"/>
</dbReference>
<dbReference type="GO" id="GO:0046872">
    <property type="term" value="F:metal ion binding"/>
    <property type="evidence" value="ECO:0007669"/>
    <property type="project" value="UniProtKB-KW"/>
</dbReference>
<reference evidence="7 8" key="1">
    <citation type="submission" date="2020-07" db="EMBL/GenBank/DDBJ databases">
        <title>Thermogemmata thermophila gen. nov., sp. nov., a novel moderate thermophilic planctomycete from a Kamchatka hot spring.</title>
        <authorList>
            <person name="Elcheninov A.G."/>
            <person name="Podosokorskaya O.A."/>
            <person name="Kovaleva O.L."/>
            <person name="Novikov A."/>
            <person name="Bonch-Osmolovskaya E.A."/>
            <person name="Toshchakov S.V."/>
            <person name="Kublanov I.V."/>
        </authorList>
    </citation>
    <scope>NUCLEOTIDE SEQUENCE [LARGE SCALE GENOMIC DNA]</scope>
    <source>
        <strain evidence="7 8">2918</strain>
    </source>
</reference>
<evidence type="ECO:0000256" key="3">
    <source>
        <dbReference type="ARBA" id="ARBA00023004"/>
    </source>
</evidence>
<dbReference type="InterPro" id="IPR036909">
    <property type="entry name" value="Cyt_c-like_dom_sf"/>
</dbReference>
<dbReference type="Gene3D" id="2.120.10.30">
    <property type="entry name" value="TolB, C-terminal domain"/>
    <property type="match status" value="1"/>
</dbReference>
<dbReference type="Pfam" id="PF00034">
    <property type="entry name" value="Cytochrom_C"/>
    <property type="match status" value="1"/>
</dbReference>
<evidence type="ECO:0000256" key="5">
    <source>
        <dbReference type="SAM" id="MobiDB-lite"/>
    </source>
</evidence>
<name>A0A7V9ABI5_9BACT</name>
<dbReference type="GO" id="GO:0009055">
    <property type="term" value="F:electron transfer activity"/>
    <property type="evidence" value="ECO:0007669"/>
    <property type="project" value="InterPro"/>
</dbReference>
<feature type="region of interest" description="Disordered" evidence="5">
    <location>
        <begin position="423"/>
        <end position="451"/>
    </location>
</feature>
<evidence type="ECO:0000256" key="4">
    <source>
        <dbReference type="PROSITE-ProRule" id="PRU00433"/>
    </source>
</evidence>
<proteinExistence type="predicted"/>
<keyword evidence="3 4" id="KW-0408">Iron</keyword>
<dbReference type="SUPFAM" id="SSF50952">
    <property type="entry name" value="Soluble quinoprotein glucose dehydrogenase"/>
    <property type="match status" value="1"/>
</dbReference>
<comment type="caution">
    <text evidence="7">The sequence shown here is derived from an EMBL/GenBank/DDBJ whole genome shotgun (WGS) entry which is preliminary data.</text>
</comment>
<dbReference type="PANTHER" id="PTHR33546:SF1">
    <property type="entry name" value="LARGE, MULTIFUNCTIONAL SECRETED PROTEIN"/>
    <property type="match status" value="1"/>
</dbReference>
<dbReference type="GO" id="GO:0020037">
    <property type="term" value="F:heme binding"/>
    <property type="evidence" value="ECO:0007669"/>
    <property type="project" value="InterPro"/>
</dbReference>
<dbReference type="InterPro" id="IPR011042">
    <property type="entry name" value="6-blade_b-propeller_TolB-like"/>
</dbReference>
<organism evidence="7 8">
    <name type="scientific">Thermogemmata fonticola</name>
    <dbReference type="NCBI Taxonomy" id="2755323"/>
    <lineage>
        <taxon>Bacteria</taxon>
        <taxon>Pseudomonadati</taxon>
        <taxon>Planctomycetota</taxon>
        <taxon>Planctomycetia</taxon>
        <taxon>Gemmatales</taxon>
        <taxon>Gemmataceae</taxon>
        <taxon>Thermogemmata</taxon>
    </lineage>
</organism>
<sequence length="889" mass="98128">MKRWSFHAGVVVLVGAVLWVPVGERAVGQGQAAQKAVQPAQKGTQPPKKKAGPEPPATDPKTMKVAKGFRVELLYSVPKNEQGSWVCLCVDPKGRLIVSDQYGPLYRVTPPPLGQSEGTKVEKVPAPIGSAQGLLWAFDSLYVVVNAANAGLYRVTSSRQDDTLDQVELLRRFEGGGGEHGPHAVVLHPDGKRLTVVCGNQTRLTRYDTTRVPPVWGEDHLLPRLPDGNGFMKGVLGPGGAIYHVSPDGKHWELFSVGFRNQYDVAYHKNGDLFTYDADMEWDMNTPWYRPTRVCLITSGSEFGWRNGAGKYPPYYPDNLPPVLNVGPGSPTGVCFGYQARFPRKYQEALFICDWSYGKLYAVHLKPQGSAYTGELEEFISGTPLPLTDVVINPHDGAMYFTIGGRRTKSGLYRVTYVGDAASGSSNPGSGSSNAGANSGSANAGAEEARAAAARQTRLELERYHAPVGEAAVTAAWKELNNPDRFIQFAARVVLEHQDPKLWAEKALAETDPVKAAHALLALIRVSAPCPEHTREKKVKGDPALRGKILQALARINWSDLTTAQRLDLIRVYHVLFNRFGPPTAQEREAYLQKYRPLFPTGDRYVDGELLQVLVYLQDETAAPKAMKLLAQAPTQEEQLEYVRALRMLRAGWTPELRRQYFLWFVKAANYKGGASFANFLKLIKADAVATLSPAEQQALADILQANPATIKLPEEAPRPFVKAWTMEDLTPLLDQGLQRGRNFDRGRRIFATAKCFACHRFDNEGGSVGPDLTGVAGRFSPRDLLESILEPSKEISDQYQAVEILTKDERVVVGRIVNLNNDVVMVNTDMLNPGSTVAVNRNNIESMKPSKISMMPAGLLDTYKPEEILDLLAYMLSRGDRQHPMFRP</sequence>
<dbReference type="SUPFAM" id="SSF46626">
    <property type="entry name" value="Cytochrome c"/>
    <property type="match status" value="1"/>
</dbReference>
<evidence type="ECO:0000313" key="8">
    <source>
        <dbReference type="Proteomes" id="UP000542342"/>
    </source>
</evidence>
<dbReference type="AlphaFoldDB" id="A0A7V9ABI5"/>
<evidence type="ECO:0000313" key="7">
    <source>
        <dbReference type="EMBL" id="MBA2226073.1"/>
    </source>
</evidence>
<accession>A0A7V9ABI5</accession>
<dbReference type="NCBIfam" id="TIGR02603">
    <property type="entry name" value="CxxCH_TIGR02603"/>
    <property type="match status" value="1"/>
</dbReference>
<dbReference type="RefSeq" id="WP_194537503.1">
    <property type="nucleotide sequence ID" value="NZ_JACEFB010000004.1"/>
</dbReference>
<dbReference type="EMBL" id="JACEFB010000004">
    <property type="protein sequence ID" value="MBA2226073.1"/>
    <property type="molecule type" value="Genomic_DNA"/>
</dbReference>
<evidence type="ECO:0000259" key="6">
    <source>
        <dbReference type="PROSITE" id="PS51007"/>
    </source>
</evidence>
<dbReference type="Proteomes" id="UP000542342">
    <property type="component" value="Unassembled WGS sequence"/>
</dbReference>
<keyword evidence="8" id="KW-1185">Reference proteome</keyword>
<dbReference type="InterPro" id="IPR009056">
    <property type="entry name" value="Cyt_c-like_dom"/>
</dbReference>
<keyword evidence="1 4" id="KW-0349">Heme</keyword>
<evidence type="ECO:0000256" key="2">
    <source>
        <dbReference type="ARBA" id="ARBA00022723"/>
    </source>
</evidence>